<evidence type="ECO:0000256" key="1">
    <source>
        <dbReference type="ARBA" id="ARBA00005836"/>
    </source>
</evidence>
<feature type="domain" description="Metalloprotease TldD/E N-terminal" evidence="2">
    <location>
        <begin position="26"/>
        <end position="90"/>
    </location>
</feature>
<dbReference type="AlphaFoldDB" id="A0A917FF66"/>
<dbReference type="Gene3D" id="3.30.2290.10">
    <property type="entry name" value="PmbA/TldD superfamily"/>
    <property type="match status" value="1"/>
</dbReference>
<feature type="domain" description="Metalloprotease TldD/E central" evidence="4">
    <location>
        <begin position="118"/>
        <end position="223"/>
    </location>
</feature>
<evidence type="ECO:0000259" key="3">
    <source>
        <dbReference type="Pfam" id="PF19289"/>
    </source>
</evidence>
<dbReference type="InterPro" id="IPR047657">
    <property type="entry name" value="PmbA"/>
</dbReference>
<dbReference type="Pfam" id="PF01523">
    <property type="entry name" value="PmbA_TldD_1st"/>
    <property type="match status" value="1"/>
</dbReference>
<comment type="similarity">
    <text evidence="1">Belongs to the peptidase U62 family.</text>
</comment>
<dbReference type="InterPro" id="IPR035068">
    <property type="entry name" value="TldD/PmbA_N"/>
</dbReference>
<comment type="caution">
    <text evidence="5">The sequence shown here is derived from an EMBL/GenBank/DDBJ whole genome shotgun (WGS) entry which is preliminary data.</text>
</comment>
<dbReference type="PANTHER" id="PTHR43421:SF1">
    <property type="entry name" value="METALLOPROTEASE PMBA"/>
    <property type="match status" value="1"/>
</dbReference>
<reference evidence="5" key="2">
    <citation type="submission" date="2020-09" db="EMBL/GenBank/DDBJ databases">
        <authorList>
            <person name="Sun Q."/>
            <person name="Zhou Y."/>
        </authorList>
    </citation>
    <scope>NUCLEOTIDE SEQUENCE</scope>
    <source>
        <strain evidence="5">CGMCC 1.15254</strain>
    </source>
</reference>
<dbReference type="EMBL" id="BMHV01000018">
    <property type="protein sequence ID" value="GGF69747.1"/>
    <property type="molecule type" value="Genomic_DNA"/>
</dbReference>
<dbReference type="GO" id="GO:0005829">
    <property type="term" value="C:cytosol"/>
    <property type="evidence" value="ECO:0007669"/>
    <property type="project" value="TreeGrafter"/>
</dbReference>
<reference evidence="5" key="1">
    <citation type="journal article" date="2014" name="Int. J. Syst. Evol. Microbiol.">
        <title>Complete genome sequence of Corynebacterium casei LMG S-19264T (=DSM 44701T), isolated from a smear-ripened cheese.</title>
        <authorList>
            <consortium name="US DOE Joint Genome Institute (JGI-PGF)"/>
            <person name="Walter F."/>
            <person name="Albersmeier A."/>
            <person name="Kalinowski J."/>
            <person name="Ruckert C."/>
        </authorList>
    </citation>
    <scope>NUCLEOTIDE SEQUENCE</scope>
    <source>
        <strain evidence="5">CGMCC 1.15254</strain>
    </source>
</reference>
<dbReference type="InterPro" id="IPR036059">
    <property type="entry name" value="TldD/PmbA_sf"/>
</dbReference>
<proteinExistence type="inferred from homology"/>
<dbReference type="Proteomes" id="UP000632498">
    <property type="component" value="Unassembled WGS sequence"/>
</dbReference>
<dbReference type="PANTHER" id="PTHR43421">
    <property type="entry name" value="METALLOPROTEASE PMBA"/>
    <property type="match status" value="1"/>
</dbReference>
<protein>
    <submittedName>
        <fullName evidence="5">Modulator protein</fullName>
    </submittedName>
</protein>
<dbReference type="GO" id="GO:0008237">
    <property type="term" value="F:metallopeptidase activity"/>
    <property type="evidence" value="ECO:0007669"/>
    <property type="project" value="InterPro"/>
</dbReference>
<dbReference type="InterPro" id="IPR045570">
    <property type="entry name" value="Metalloprtase-TldD/E_cen_dom"/>
</dbReference>
<evidence type="ECO:0000313" key="5">
    <source>
        <dbReference type="EMBL" id="GGF69747.1"/>
    </source>
</evidence>
<dbReference type="Pfam" id="PF19289">
    <property type="entry name" value="PmbA_TldD_3rd"/>
    <property type="match status" value="1"/>
</dbReference>
<accession>A0A917FF66</accession>
<dbReference type="RefSeq" id="WP_188665690.1">
    <property type="nucleotide sequence ID" value="NZ_BMHV01000018.1"/>
</dbReference>
<feature type="domain" description="Metalloprotease TldD/E C-terminal" evidence="3">
    <location>
        <begin position="230"/>
        <end position="446"/>
    </location>
</feature>
<keyword evidence="6" id="KW-1185">Reference proteome</keyword>
<dbReference type="Pfam" id="PF19290">
    <property type="entry name" value="PmbA_TldD_2nd"/>
    <property type="match status" value="1"/>
</dbReference>
<dbReference type="InterPro" id="IPR045569">
    <property type="entry name" value="Metalloprtase-TldD/E_C"/>
</dbReference>
<dbReference type="InterPro" id="IPR002510">
    <property type="entry name" value="Metalloprtase-TldD/E_N"/>
</dbReference>
<sequence>MSQHQNNLDLLNDLIAKARQKGADAADAVLVQGTSLSLSQRLGQPENLERAEGQDLGLRVFIGKRQAIVSSADFKADALDELAQRCVDMARVVPEDPFCGLADTDQLATEFPDVDGYDPYEPDEQTLISWATEAEDAARAVEGVTNSEGAEASWSRNDVAIAASNGLAHAYRSSGCSVSASVLAGTGTQMERDYDYTSAVYAEDLEDFALVGQRAGEKAVKRLNPRRVTSQQVPVVYSTRVSQSLLGHLNGAINGNSIARGTSFLKDKMGQTIFNPDISIVDDPHRKRGLRSKPIDGEGLANKKREIVKDGVLQSWILDLRSARQLGLESTAHAARGVGSPPSPSVTNFYMEAGKHSLEELIGDIKQGFYVTELIGMGVNGVTGDYSRGAAGFWIENGEIAFPVSELTIAGNLKDMFLNLTPADDLEFRYGTNAPSLRIEGLTVAGSSA</sequence>
<name>A0A917FF66_9PROT</name>
<gene>
    <name evidence="5" type="ORF">GCM10011332_24830</name>
</gene>
<dbReference type="GO" id="GO:0006508">
    <property type="term" value="P:proteolysis"/>
    <property type="evidence" value="ECO:0007669"/>
    <property type="project" value="InterPro"/>
</dbReference>
<evidence type="ECO:0000259" key="4">
    <source>
        <dbReference type="Pfam" id="PF19290"/>
    </source>
</evidence>
<organism evidence="5 6">
    <name type="scientific">Terasakiella brassicae</name>
    <dbReference type="NCBI Taxonomy" id="1634917"/>
    <lineage>
        <taxon>Bacteria</taxon>
        <taxon>Pseudomonadati</taxon>
        <taxon>Pseudomonadota</taxon>
        <taxon>Alphaproteobacteria</taxon>
        <taxon>Rhodospirillales</taxon>
        <taxon>Terasakiellaceae</taxon>
        <taxon>Terasakiella</taxon>
    </lineage>
</organism>
<dbReference type="SUPFAM" id="SSF111283">
    <property type="entry name" value="Putative modulator of DNA gyrase, PmbA/TldD"/>
    <property type="match status" value="1"/>
</dbReference>
<evidence type="ECO:0000259" key="2">
    <source>
        <dbReference type="Pfam" id="PF01523"/>
    </source>
</evidence>
<evidence type="ECO:0000313" key="6">
    <source>
        <dbReference type="Proteomes" id="UP000632498"/>
    </source>
</evidence>